<dbReference type="PANTHER" id="PTHR37722">
    <property type="entry name" value="OS01G0167700 PROTEIN"/>
    <property type="match status" value="1"/>
</dbReference>
<feature type="region of interest" description="Disordered" evidence="1">
    <location>
        <begin position="620"/>
        <end position="687"/>
    </location>
</feature>
<evidence type="ECO:0000313" key="2">
    <source>
        <dbReference type="EMBL" id="KAK9065989.1"/>
    </source>
</evidence>
<reference evidence="2 3" key="1">
    <citation type="submission" date="2024-04" db="EMBL/GenBank/DDBJ databases">
        <title>The reference genome of an endangered Asteraceae, Deinandra increscens subsp. villosa, native to the Central Coast of California.</title>
        <authorList>
            <person name="Guilliams M."/>
            <person name="Hasenstab-Lehman K."/>
            <person name="Meyer R."/>
            <person name="Mcevoy S."/>
        </authorList>
    </citation>
    <scope>NUCLEOTIDE SEQUENCE [LARGE SCALE GENOMIC DNA]</scope>
    <source>
        <tissue evidence="2">Leaf</tissue>
    </source>
</reference>
<dbReference type="AlphaFoldDB" id="A0AAP0CZZ7"/>
<evidence type="ECO:0000256" key="1">
    <source>
        <dbReference type="SAM" id="MobiDB-lite"/>
    </source>
</evidence>
<keyword evidence="3" id="KW-1185">Reference proteome</keyword>
<comment type="caution">
    <text evidence="2">The sequence shown here is derived from an EMBL/GenBank/DDBJ whole genome shotgun (WGS) entry which is preliminary data.</text>
</comment>
<proteinExistence type="predicted"/>
<evidence type="ECO:0000313" key="3">
    <source>
        <dbReference type="Proteomes" id="UP001408789"/>
    </source>
</evidence>
<protein>
    <submittedName>
        <fullName evidence="2">Uncharacterized protein</fullName>
    </submittedName>
</protein>
<name>A0AAP0CZZ7_9ASTR</name>
<feature type="region of interest" description="Disordered" evidence="1">
    <location>
        <begin position="80"/>
        <end position="101"/>
    </location>
</feature>
<gene>
    <name evidence="2" type="ORF">SSX86_015391</name>
</gene>
<organism evidence="2 3">
    <name type="scientific">Deinandra increscens subsp. villosa</name>
    <dbReference type="NCBI Taxonomy" id="3103831"/>
    <lineage>
        <taxon>Eukaryota</taxon>
        <taxon>Viridiplantae</taxon>
        <taxon>Streptophyta</taxon>
        <taxon>Embryophyta</taxon>
        <taxon>Tracheophyta</taxon>
        <taxon>Spermatophyta</taxon>
        <taxon>Magnoliopsida</taxon>
        <taxon>eudicotyledons</taxon>
        <taxon>Gunneridae</taxon>
        <taxon>Pentapetalae</taxon>
        <taxon>asterids</taxon>
        <taxon>campanulids</taxon>
        <taxon>Asterales</taxon>
        <taxon>Asteraceae</taxon>
        <taxon>Asteroideae</taxon>
        <taxon>Heliantheae alliance</taxon>
        <taxon>Madieae</taxon>
        <taxon>Madiinae</taxon>
        <taxon>Deinandra</taxon>
    </lineage>
</organism>
<feature type="compositionally biased region" description="Basic and acidic residues" evidence="1">
    <location>
        <begin position="638"/>
        <end position="650"/>
    </location>
</feature>
<dbReference type="EMBL" id="JBCNJP010000016">
    <property type="protein sequence ID" value="KAK9065989.1"/>
    <property type="molecule type" value="Genomic_DNA"/>
</dbReference>
<accession>A0AAP0CZZ7</accession>
<sequence>MLQWMGGSRRKVTTSSKSTQKRQKQYFEQRRRQQQQQEHNSSGLESYTDKKVPYTQCHENNRSLDVLSLLNLSKNGQDCTSRFPEGRESSNGEHATANHQTVHCTKTIQAETKNPCPSEHDEIRETRIASKHLEETVYPQVHPDASRRNSAKDPIKMTTEHKLSVIDMLGDDEQNSSSRGNSVLEKHVAFSVEGLGKVEMETPIHSPEHPTTNLSYGWPAPSKNFKGSHSSKNLNCNMEEKYFELDDMSFGVDVPIDASSLELPPYLEELCCNTKHSAFVREDCLPHDANHFLRNDELYDSRAEHDAFKWDEKSSFLDHNSVDDNCGLSWKNSSCDFDSTMMNDIRSRNYGKSDFLFEDIHVQKRRASAKADCPLREGYTGVSTSCKHQMEHGYDFMSCYPMRSRYSDISKMTNYSAWPSFREQDTRDCLSFMSEDSCLSHSVWREETRKPAFKFTEGQKLRAHEADFRSPLNNFSKKKNTFTQESWHTKSGICSRMHNKIPDFSTPGDDWLFEGQCNMENKKPRYASMNTSETRMTSLFGPLDSDFNPKFYVDEKQSEHDAFGGNLFSGESINVKSGHQEPFDGFFDEGKDSSKMQFQESVSTGETKSTTLPAISSTLQRNYSSSENGAPVNVLDSEETHDSDKSKVKTPEMTPGPNAALSPLRSEGGSSSVEMPQKVEVYDGLKE</sequence>
<dbReference type="Proteomes" id="UP001408789">
    <property type="component" value="Unassembled WGS sequence"/>
</dbReference>
<dbReference type="PANTHER" id="PTHR37722:SF2">
    <property type="entry name" value="OS01G0167700 PROTEIN"/>
    <property type="match status" value="1"/>
</dbReference>
<feature type="region of interest" description="Disordered" evidence="1">
    <location>
        <begin position="1"/>
        <end position="49"/>
    </location>
</feature>